<keyword evidence="3" id="KW-0812">Transmembrane</keyword>
<dbReference type="PROSITE" id="PS50850">
    <property type="entry name" value="MFS"/>
    <property type="match status" value="1"/>
</dbReference>
<dbReference type="InterPro" id="IPR020846">
    <property type="entry name" value="MFS_dom"/>
</dbReference>
<dbReference type="PANTHER" id="PTHR11360:SF306">
    <property type="entry name" value="RE01051P"/>
    <property type="match status" value="1"/>
</dbReference>
<feature type="transmembrane region" description="Helical" evidence="3">
    <location>
        <begin position="169"/>
        <end position="190"/>
    </location>
</feature>
<feature type="transmembrane region" description="Helical" evidence="3">
    <location>
        <begin position="196"/>
        <end position="220"/>
    </location>
</feature>
<dbReference type="GO" id="GO:0008028">
    <property type="term" value="F:monocarboxylic acid transmembrane transporter activity"/>
    <property type="evidence" value="ECO:0007669"/>
    <property type="project" value="TreeGrafter"/>
</dbReference>
<dbReference type="GO" id="GO:0016020">
    <property type="term" value="C:membrane"/>
    <property type="evidence" value="ECO:0007669"/>
    <property type="project" value="UniProtKB-SubCell"/>
</dbReference>
<feature type="region of interest" description="Disordered" evidence="2">
    <location>
        <begin position="258"/>
        <end position="280"/>
    </location>
</feature>
<dbReference type="InterPro" id="IPR050327">
    <property type="entry name" value="Proton-linked_MCT"/>
</dbReference>
<evidence type="ECO:0000313" key="5">
    <source>
        <dbReference type="EMBL" id="GFO16902.1"/>
    </source>
</evidence>
<feature type="transmembrane region" description="Helical" evidence="3">
    <location>
        <begin position="404"/>
        <end position="424"/>
    </location>
</feature>
<dbReference type="PANTHER" id="PTHR11360">
    <property type="entry name" value="MONOCARBOXYLATE TRANSPORTER"/>
    <property type="match status" value="1"/>
</dbReference>
<organism evidence="5 6">
    <name type="scientific">Plakobranchus ocellatus</name>
    <dbReference type="NCBI Taxonomy" id="259542"/>
    <lineage>
        <taxon>Eukaryota</taxon>
        <taxon>Metazoa</taxon>
        <taxon>Spiralia</taxon>
        <taxon>Lophotrochozoa</taxon>
        <taxon>Mollusca</taxon>
        <taxon>Gastropoda</taxon>
        <taxon>Heterobranchia</taxon>
        <taxon>Euthyneura</taxon>
        <taxon>Panpulmonata</taxon>
        <taxon>Sacoglossa</taxon>
        <taxon>Placobranchoidea</taxon>
        <taxon>Plakobranchidae</taxon>
        <taxon>Plakobranchus</taxon>
    </lineage>
</organism>
<keyword evidence="3" id="KW-0472">Membrane</keyword>
<name>A0AAV4BCI9_9GAST</name>
<feature type="transmembrane region" description="Helical" evidence="3">
    <location>
        <begin position="81"/>
        <end position="101"/>
    </location>
</feature>
<feature type="transmembrane region" description="Helical" evidence="3">
    <location>
        <begin position="496"/>
        <end position="518"/>
    </location>
</feature>
<feature type="transmembrane region" description="Helical" evidence="3">
    <location>
        <begin position="371"/>
        <end position="392"/>
    </location>
</feature>
<feature type="domain" description="Major facilitator superfamily (MFS) profile" evidence="4">
    <location>
        <begin position="370"/>
        <end position="559"/>
    </location>
</feature>
<evidence type="ECO:0000256" key="1">
    <source>
        <dbReference type="ARBA" id="ARBA00004141"/>
    </source>
</evidence>
<feature type="region of interest" description="Disordered" evidence="2">
    <location>
        <begin position="1"/>
        <end position="24"/>
    </location>
</feature>
<evidence type="ECO:0000256" key="3">
    <source>
        <dbReference type="SAM" id="Phobius"/>
    </source>
</evidence>
<keyword evidence="6" id="KW-1185">Reference proteome</keyword>
<keyword evidence="3" id="KW-1133">Transmembrane helix</keyword>
<proteinExistence type="predicted"/>
<comment type="caution">
    <text evidence="5">The sequence shown here is derived from an EMBL/GenBank/DDBJ whole genome shotgun (WGS) entry which is preliminary data.</text>
</comment>
<dbReference type="InterPro" id="IPR011701">
    <property type="entry name" value="MFS"/>
</dbReference>
<dbReference type="InterPro" id="IPR036259">
    <property type="entry name" value="MFS_trans_sf"/>
</dbReference>
<dbReference type="Proteomes" id="UP000735302">
    <property type="component" value="Unassembled WGS sequence"/>
</dbReference>
<evidence type="ECO:0000259" key="4">
    <source>
        <dbReference type="PROSITE" id="PS50850"/>
    </source>
</evidence>
<feature type="transmembrane region" description="Helical" evidence="3">
    <location>
        <begin position="462"/>
        <end position="484"/>
    </location>
</feature>
<feature type="transmembrane region" description="Helical" evidence="3">
    <location>
        <begin position="108"/>
        <end position="127"/>
    </location>
</feature>
<dbReference type="SUPFAM" id="SSF103473">
    <property type="entry name" value="MFS general substrate transporter"/>
    <property type="match status" value="1"/>
</dbReference>
<feature type="transmembrane region" description="Helical" evidence="3">
    <location>
        <begin position="42"/>
        <end position="61"/>
    </location>
</feature>
<feature type="transmembrane region" description="Helical" evidence="3">
    <location>
        <begin position="139"/>
        <end position="162"/>
    </location>
</feature>
<dbReference type="CDD" id="cd17352">
    <property type="entry name" value="MFS_MCT_SLC16"/>
    <property type="match status" value="1"/>
</dbReference>
<evidence type="ECO:0000256" key="2">
    <source>
        <dbReference type="SAM" id="MobiDB-lite"/>
    </source>
</evidence>
<dbReference type="Pfam" id="PF07690">
    <property type="entry name" value="MFS_1"/>
    <property type="match status" value="1"/>
</dbReference>
<feature type="compositionally biased region" description="Polar residues" evidence="2">
    <location>
        <begin position="259"/>
        <end position="271"/>
    </location>
</feature>
<gene>
    <name evidence="5" type="ORF">PoB_004340700</name>
</gene>
<reference evidence="5 6" key="1">
    <citation type="journal article" date="2021" name="Elife">
        <title>Chloroplast acquisition without the gene transfer in kleptoplastic sea slugs, Plakobranchus ocellatus.</title>
        <authorList>
            <person name="Maeda T."/>
            <person name="Takahashi S."/>
            <person name="Yoshida T."/>
            <person name="Shimamura S."/>
            <person name="Takaki Y."/>
            <person name="Nagai Y."/>
            <person name="Toyoda A."/>
            <person name="Suzuki Y."/>
            <person name="Arimoto A."/>
            <person name="Ishii H."/>
            <person name="Satoh N."/>
            <person name="Nishiyama T."/>
            <person name="Hasebe M."/>
            <person name="Maruyama T."/>
            <person name="Minagawa J."/>
            <person name="Obokata J."/>
            <person name="Shigenobu S."/>
        </authorList>
    </citation>
    <scope>NUCLEOTIDE SEQUENCE [LARGE SCALE GENOMIC DNA]</scope>
</reference>
<dbReference type="EMBL" id="BLXT01004727">
    <property type="protein sequence ID" value="GFO16902.1"/>
    <property type="molecule type" value="Genomic_DNA"/>
</dbReference>
<evidence type="ECO:0000313" key="6">
    <source>
        <dbReference type="Proteomes" id="UP000735302"/>
    </source>
</evidence>
<dbReference type="Gene3D" id="1.20.1250.20">
    <property type="entry name" value="MFS general substrate transporter like domains"/>
    <property type="match status" value="2"/>
</dbReference>
<feature type="transmembrane region" description="Helical" evidence="3">
    <location>
        <begin position="524"/>
        <end position="545"/>
    </location>
</feature>
<dbReference type="AlphaFoldDB" id="A0AAV4BCI9"/>
<protein>
    <submittedName>
        <fullName evidence="5">Monocarboxylate transporter 14</fullName>
    </submittedName>
</protein>
<comment type="subcellular location">
    <subcellularLocation>
        <location evidence="1">Membrane</location>
        <topology evidence="1">Multi-pass membrane protein</topology>
    </subcellularLocation>
</comment>
<feature type="transmembrane region" description="Helical" evidence="3">
    <location>
        <begin position="436"/>
        <end position="456"/>
    </location>
</feature>
<sequence length="559" mass="61192">MEKTQCNPEDGPPGLSHDHDDDEPVKDAEVLHSSGIPIDRGWAWMTVLGCFGMHIAMIGGGKSIGVLLVEAQDRFNGVPSRLLGLVPGISTTFLFALGLVATMLSSRFTYRAVVFAGGLLACVGYIMTGFIDRFWLMYLTYSITCGVGFSLSYTPSLVFVGLHFKKRRSLANGLSLAGSGIGSFALPNLMRWMLNVYGWTGCCMVMGGIMLHVCACALLCRPNSNRKRRNRTGYNGSLDVAKDLTKYPDKHEEAVKLMPQNSSSKVKSAENSFEKSDQLENSTIYSQDPEKLDATSYSHENDIKCVETEKVGDFLNPNQVEDGKRNSFVDTLSKLSVSYPDLQCVLSHDSHEDKKPSNPPRRMALLTNPVMIIYILFGLLVHCAYPNIFFILPADAEMKGHDRTTSALLLSIIGITDLLGRLCMGSFADLKLVDRRYLLSASTLFSGALCLLLPLLTSFWEIAAFAIVYGFCAGAYVTLIPVVIADNLGLENLGQALGLVTTAMAVLFLPGPYLAGYIRDATGTWSYSFILLGTIVIIGSLFPLLQPIVQKCDTRRETN</sequence>
<accession>A0AAV4BCI9</accession>